<feature type="coiled-coil region" evidence="1">
    <location>
        <begin position="1458"/>
        <end position="1499"/>
    </location>
</feature>
<feature type="region of interest" description="Disordered" evidence="2">
    <location>
        <begin position="1170"/>
        <end position="1190"/>
    </location>
</feature>
<gene>
    <name evidence="3" type="ORF">PHMEG_00018759</name>
</gene>
<feature type="coiled-coil region" evidence="1">
    <location>
        <begin position="469"/>
        <end position="543"/>
    </location>
</feature>
<feature type="coiled-coil region" evidence="1">
    <location>
        <begin position="182"/>
        <end position="438"/>
    </location>
</feature>
<sequence>MAADVSARVHLVAEKLQQKAQDAQRKGNDNAARALSSSVSDLRQALALISEQRHLLARRRGEGDDEEDDADAHVQELVARLARVEAMLGKKSDDMKAKGNEGAANALQQSAMTVDKGRALLLEQQQTIFGLLGRWEKLEDVVRGKKCNSDDEMTQHSEVFAKVLHLVQLGEVLGEVFPQCKAEEVKEEVERLTKELELAREEAVETKEMLNQESLALQELKNEMEKMKEREIVRQEEDAALLEQQREACQAMEELVRESDQEIQRMTQSAAARAEEMQSLRIEMESLASEKERLVRVHTDEVEELQGQLESAMDALSAKTDEGEEANIEELKELQVQLDSLMTEKEELVKAHADEIEQLRLQLENATTSLSAKSEENEQPNHEELISLQAEFDNLVAEKEDLVRLNAEEVEQLQIAHTHEIEELRQKLESAVNALSDQSTPVNAEELRLLQAQVDNLTSVNEGLTKSHSDEIEKLREEHSDEIEKLRNAHTSELEDLRIKLESAQASLLAEVEGSEAPNAEELELLKEEINNLRSEKEHLEEAHAIDLETLRNTHFAEIEAVRHQFDNATVDVITETTAIAMSDVDELQQLRAEVGALTIEKDHLVKKHADEIEKLNHQVECAKTDAESALSGHHESDADESEDGEHGDRVDVPVIELEESLEADIAVEDEVETGSNGGDIDFMKASEMQAALDDLRAQLREHEELSQTQRDTISELEREQLDLHEKIEILTIEKDQAVNNLERSHDTEILSLQADLDALQTQIAEYKELNEGHQSTIVALKNEQASYKEQIELLSSEKTLEVDGLQSSHEEETTHLAQRLAESENSIKLMSTQLKELQTGLEDKTAEHSQTSDALGLCETELRSCRSELEAQICECNQLKIDLETIQREEDVKNGEVDTRLSRLTTELQEVLAALNTSDEMNAESVDKFTGTEWQSPEVKDLCNGLSPLLTDRVYLQKQLCTTIEQLNLIRSESDKQKLIVDDFVKTADWRLFAKDGEEEECVMELLDAGKDINERLAVAKTNTFCWLEELQNLRDRVEKDVDNINELKQEKLQTQERVMALEDAKHDLEEIIETLNEKLAAMQKEREEMVKATEVLKVQNHSASIQEQQQQQAQQEEVAQLQQQLVSVRSEFERYRVRSHTALKKMEKRAELLNGMRKENEELLQQVKASDEQRNQANAARTESEARLQEIQRSREMMQADFDQFVTEKAGVITELEEEVQRLESEREQTDTKIEEFTLRIQELEAEKKHIEQESDRIKEAEQTAFQARLNTAIGATQNAKQDLQKVHDALEASKAENEKRQKQIESLELKLEEYIKTPTASTNSAPPVSSLASPSAEMSKDVTGLEKELDALRTTVTALRKQLDDARAELIALQERFATTKAANAEKEFALEEQNNHLQMELDVATEEVRRLQALLEAQTTSQRSQTNGAISVSISSGANENLADVEPKASSMRIQESAKEVMELKAELADANTEISLLTRALDASREELQGARDQIDALAPALSEPESGEDSKGGSKTSAVLLAKDEALKKVRLQVLGLQEELDTIREEKAALELEMEKEELTDLQANRKHMQSEKERAMQLQRRQTLVSSFEKQVSAIVVELQQRLEEHSNAFREVCDFR</sequence>
<feature type="compositionally biased region" description="Basic and acidic residues" evidence="2">
    <location>
        <begin position="626"/>
        <end position="637"/>
    </location>
</feature>
<organism evidence="3 4">
    <name type="scientific">Phytophthora megakarya</name>
    <dbReference type="NCBI Taxonomy" id="4795"/>
    <lineage>
        <taxon>Eukaryota</taxon>
        <taxon>Sar</taxon>
        <taxon>Stramenopiles</taxon>
        <taxon>Oomycota</taxon>
        <taxon>Peronosporomycetes</taxon>
        <taxon>Peronosporales</taxon>
        <taxon>Peronosporaceae</taxon>
        <taxon>Phytophthora</taxon>
    </lineage>
</organism>
<protein>
    <submittedName>
        <fullName evidence="3">Myosin</fullName>
    </submittedName>
</protein>
<keyword evidence="4" id="KW-1185">Reference proteome</keyword>
<name>A0A225VUK5_9STRA</name>
<evidence type="ECO:0000256" key="2">
    <source>
        <dbReference type="SAM" id="MobiDB-lite"/>
    </source>
</evidence>
<proteinExistence type="predicted"/>
<dbReference type="OrthoDB" id="1434354at2759"/>
<reference evidence="4" key="1">
    <citation type="submission" date="2017-03" db="EMBL/GenBank/DDBJ databases">
        <title>Phytopthora megakarya and P. palmivora, two closely related causual agents of cacao black pod achieved similar genome size and gene model numbers by different mechanisms.</title>
        <authorList>
            <person name="Ali S."/>
            <person name="Shao J."/>
            <person name="Larry D.J."/>
            <person name="Kronmiller B."/>
            <person name="Shen D."/>
            <person name="Strem M.D."/>
            <person name="Melnick R.L."/>
            <person name="Guiltinan M.J."/>
            <person name="Tyler B.M."/>
            <person name="Meinhardt L.W."/>
            <person name="Bailey B.A."/>
        </authorList>
    </citation>
    <scope>NUCLEOTIDE SEQUENCE [LARGE SCALE GENOMIC DNA]</scope>
    <source>
        <strain evidence="4">zdho120</strain>
    </source>
</reference>
<evidence type="ECO:0000313" key="4">
    <source>
        <dbReference type="Proteomes" id="UP000198211"/>
    </source>
</evidence>
<feature type="non-terminal residue" evidence="3">
    <location>
        <position position="1625"/>
    </location>
</feature>
<feature type="coiled-coil region" evidence="1">
    <location>
        <begin position="1533"/>
        <end position="1589"/>
    </location>
</feature>
<evidence type="ECO:0000256" key="1">
    <source>
        <dbReference type="SAM" id="Coils"/>
    </source>
</evidence>
<feature type="coiled-coil region" evidence="1">
    <location>
        <begin position="588"/>
        <end position="626"/>
    </location>
</feature>
<accession>A0A225VUK5</accession>
<comment type="caution">
    <text evidence="3">The sequence shown here is derived from an EMBL/GenBank/DDBJ whole genome shotgun (WGS) entry which is preliminary data.</text>
</comment>
<dbReference type="Proteomes" id="UP000198211">
    <property type="component" value="Unassembled WGS sequence"/>
</dbReference>
<evidence type="ECO:0000313" key="3">
    <source>
        <dbReference type="EMBL" id="OWZ08659.1"/>
    </source>
</evidence>
<dbReference type="EMBL" id="NBNE01003069">
    <property type="protein sequence ID" value="OWZ08659.1"/>
    <property type="molecule type" value="Genomic_DNA"/>
</dbReference>
<feature type="region of interest" description="Disordered" evidence="2">
    <location>
        <begin position="626"/>
        <end position="650"/>
    </location>
</feature>
<keyword evidence="1" id="KW-0175">Coiled coil</keyword>
<dbReference type="STRING" id="4795.A0A225VUK5"/>
<feature type="coiled-coil region" evidence="1">
    <location>
        <begin position="686"/>
        <end position="798"/>
    </location>
</feature>